<protein>
    <submittedName>
        <fullName evidence="2">Uncharacterized protein</fullName>
    </submittedName>
</protein>
<comment type="caution">
    <text evidence="2">The sequence shown here is derived from an EMBL/GenBank/DDBJ whole genome shotgun (WGS) entry which is preliminary data.</text>
</comment>
<feature type="region of interest" description="Disordered" evidence="1">
    <location>
        <begin position="213"/>
        <end position="239"/>
    </location>
</feature>
<gene>
    <name evidence="2" type="ORF">Rhopal_004451-T1</name>
</gene>
<organism evidence="2 3">
    <name type="scientific">Rhodotorula paludigena</name>
    <dbReference type="NCBI Taxonomy" id="86838"/>
    <lineage>
        <taxon>Eukaryota</taxon>
        <taxon>Fungi</taxon>
        <taxon>Dikarya</taxon>
        <taxon>Basidiomycota</taxon>
        <taxon>Pucciniomycotina</taxon>
        <taxon>Microbotryomycetes</taxon>
        <taxon>Sporidiobolales</taxon>
        <taxon>Sporidiobolaceae</taxon>
        <taxon>Rhodotorula</taxon>
    </lineage>
</organism>
<evidence type="ECO:0000313" key="3">
    <source>
        <dbReference type="Proteomes" id="UP001342314"/>
    </source>
</evidence>
<keyword evidence="3" id="KW-1185">Reference proteome</keyword>
<evidence type="ECO:0000256" key="1">
    <source>
        <dbReference type="SAM" id="MobiDB-lite"/>
    </source>
</evidence>
<evidence type="ECO:0000313" key="2">
    <source>
        <dbReference type="EMBL" id="GJN91430.1"/>
    </source>
</evidence>
<dbReference type="EMBL" id="BQKY01000008">
    <property type="protein sequence ID" value="GJN91430.1"/>
    <property type="molecule type" value="Genomic_DNA"/>
</dbReference>
<sequence length="239" mass="26230">MQYGNKTAEDCPILCEGWYNDLCQPVRAFADCFAVNGKFAQRGKLMLMATFLQRPVVSIGPDHSTAQTQSLARHAFLPNMTVLRNLVLNCRLLNAAACMVPLAHPLVIVHDGHKHFTNYLAKYEREEWAHKLSSLADATTFKTSSLQPDISLSQILSVSDKVPLPNLVSATSVQKGCEDNQAHQSGNNTKDGKDLFDGRRAMLVDANAPINMPFDNPHLPSDWELAKRNGQAGSSTSPA</sequence>
<name>A0AAV5GFW7_9BASI</name>
<dbReference type="AlphaFoldDB" id="A0AAV5GFW7"/>
<accession>A0AAV5GFW7</accession>
<dbReference type="Proteomes" id="UP001342314">
    <property type="component" value="Unassembled WGS sequence"/>
</dbReference>
<reference evidence="2 3" key="1">
    <citation type="submission" date="2021-12" db="EMBL/GenBank/DDBJ databases">
        <title>High titer production of polyol ester of fatty acids by Rhodotorula paludigena BS15 towards product separation-free biomass refinery.</title>
        <authorList>
            <person name="Mano J."/>
            <person name="Ono H."/>
            <person name="Tanaka T."/>
            <person name="Naito K."/>
            <person name="Sushida H."/>
            <person name="Ike M."/>
            <person name="Tokuyasu K."/>
            <person name="Kitaoka M."/>
        </authorList>
    </citation>
    <scope>NUCLEOTIDE SEQUENCE [LARGE SCALE GENOMIC DNA]</scope>
    <source>
        <strain evidence="2 3">BS15</strain>
    </source>
</reference>
<proteinExistence type="predicted"/>